<dbReference type="EMBL" id="MU157828">
    <property type="protein sequence ID" value="KAF9533472.1"/>
    <property type="molecule type" value="Genomic_DNA"/>
</dbReference>
<protein>
    <submittedName>
        <fullName evidence="2">Uncharacterized protein</fullName>
    </submittedName>
</protein>
<sequence length="96" mass="11216">MQLKMKQQKSQSQEIKDSLRAFIKEQHDPNTHYTFDSERGSGESEICREDAPSKDCLKLKLDSKKMFEAMQDEGFFCALPSDPERTYMHCKPLPRN</sequence>
<dbReference type="OrthoDB" id="5277092at2759"/>
<dbReference type="Proteomes" id="UP000807306">
    <property type="component" value="Unassembled WGS sequence"/>
</dbReference>
<comment type="caution">
    <text evidence="2">The sequence shown here is derived from an EMBL/GenBank/DDBJ whole genome shotgun (WGS) entry which is preliminary data.</text>
</comment>
<keyword evidence="3" id="KW-1185">Reference proteome</keyword>
<evidence type="ECO:0000313" key="3">
    <source>
        <dbReference type="Proteomes" id="UP000807306"/>
    </source>
</evidence>
<feature type="region of interest" description="Disordered" evidence="1">
    <location>
        <begin position="27"/>
        <end position="47"/>
    </location>
</feature>
<gene>
    <name evidence="2" type="ORF">CPB83DRAFT_845314</name>
</gene>
<evidence type="ECO:0000256" key="1">
    <source>
        <dbReference type="SAM" id="MobiDB-lite"/>
    </source>
</evidence>
<organism evidence="2 3">
    <name type="scientific">Crepidotus variabilis</name>
    <dbReference type="NCBI Taxonomy" id="179855"/>
    <lineage>
        <taxon>Eukaryota</taxon>
        <taxon>Fungi</taxon>
        <taxon>Dikarya</taxon>
        <taxon>Basidiomycota</taxon>
        <taxon>Agaricomycotina</taxon>
        <taxon>Agaricomycetes</taxon>
        <taxon>Agaricomycetidae</taxon>
        <taxon>Agaricales</taxon>
        <taxon>Agaricineae</taxon>
        <taxon>Crepidotaceae</taxon>
        <taxon>Crepidotus</taxon>
    </lineage>
</organism>
<dbReference type="AlphaFoldDB" id="A0A9P6ERB9"/>
<proteinExistence type="predicted"/>
<reference evidence="2" key="1">
    <citation type="submission" date="2020-11" db="EMBL/GenBank/DDBJ databases">
        <authorList>
            <consortium name="DOE Joint Genome Institute"/>
            <person name="Ahrendt S."/>
            <person name="Riley R."/>
            <person name="Andreopoulos W."/>
            <person name="Labutti K."/>
            <person name="Pangilinan J."/>
            <person name="Ruiz-Duenas F.J."/>
            <person name="Barrasa J.M."/>
            <person name="Sanchez-Garcia M."/>
            <person name="Camarero S."/>
            <person name="Miyauchi S."/>
            <person name="Serrano A."/>
            <person name="Linde D."/>
            <person name="Babiker R."/>
            <person name="Drula E."/>
            <person name="Ayuso-Fernandez I."/>
            <person name="Pacheco R."/>
            <person name="Padilla G."/>
            <person name="Ferreira P."/>
            <person name="Barriuso J."/>
            <person name="Kellner H."/>
            <person name="Castanera R."/>
            <person name="Alfaro M."/>
            <person name="Ramirez L."/>
            <person name="Pisabarro A.G."/>
            <person name="Kuo A."/>
            <person name="Tritt A."/>
            <person name="Lipzen A."/>
            <person name="He G."/>
            <person name="Yan M."/>
            <person name="Ng V."/>
            <person name="Cullen D."/>
            <person name="Martin F."/>
            <person name="Rosso M.-N."/>
            <person name="Henrissat B."/>
            <person name="Hibbett D."/>
            <person name="Martinez A.T."/>
            <person name="Grigoriev I.V."/>
        </authorList>
    </citation>
    <scope>NUCLEOTIDE SEQUENCE</scope>
    <source>
        <strain evidence="2">CBS 506.95</strain>
    </source>
</reference>
<name>A0A9P6ERB9_9AGAR</name>
<accession>A0A9P6ERB9</accession>
<evidence type="ECO:0000313" key="2">
    <source>
        <dbReference type="EMBL" id="KAF9533472.1"/>
    </source>
</evidence>